<gene>
    <name evidence="5" type="ORF">JOC83_001730</name>
</gene>
<dbReference type="PROSITE" id="PS51462">
    <property type="entry name" value="NUDIX"/>
    <property type="match status" value="1"/>
</dbReference>
<reference evidence="5 6" key="1">
    <citation type="submission" date="2021-01" db="EMBL/GenBank/DDBJ databases">
        <title>Genomic Encyclopedia of Type Strains, Phase IV (KMG-IV): sequencing the most valuable type-strain genomes for metagenomic binning, comparative biology and taxonomic classification.</title>
        <authorList>
            <person name="Goeker M."/>
        </authorList>
    </citation>
    <scope>NUCLEOTIDE SEQUENCE [LARGE SCALE GENOMIC DNA]</scope>
    <source>
        <strain evidence="5 6">DSM 104297</strain>
    </source>
</reference>
<name>A0ABS2QTS8_9BACI</name>
<organism evidence="5 6">
    <name type="scientific">Priestia iocasae</name>
    <dbReference type="NCBI Taxonomy" id="2291674"/>
    <lineage>
        <taxon>Bacteria</taxon>
        <taxon>Bacillati</taxon>
        <taxon>Bacillota</taxon>
        <taxon>Bacilli</taxon>
        <taxon>Bacillales</taxon>
        <taxon>Bacillaceae</taxon>
        <taxon>Priestia</taxon>
    </lineage>
</organism>
<dbReference type="InterPro" id="IPR020476">
    <property type="entry name" value="Nudix_hydrolase"/>
</dbReference>
<evidence type="ECO:0000313" key="6">
    <source>
        <dbReference type="Proteomes" id="UP000809829"/>
    </source>
</evidence>
<dbReference type="RefSeq" id="WP_205186259.1">
    <property type="nucleotide sequence ID" value="NZ_JAFBFC010000003.1"/>
</dbReference>
<dbReference type="InterPro" id="IPR000086">
    <property type="entry name" value="NUDIX_hydrolase_dom"/>
</dbReference>
<evidence type="ECO:0000259" key="4">
    <source>
        <dbReference type="PROSITE" id="PS51462"/>
    </source>
</evidence>
<comment type="similarity">
    <text evidence="1 3">Belongs to the Nudix hydrolase family.</text>
</comment>
<dbReference type="SUPFAM" id="SSF55811">
    <property type="entry name" value="Nudix"/>
    <property type="match status" value="1"/>
</dbReference>
<dbReference type="PANTHER" id="PTHR43736">
    <property type="entry name" value="ADP-RIBOSE PYROPHOSPHATASE"/>
    <property type="match status" value="1"/>
</dbReference>
<evidence type="ECO:0000256" key="3">
    <source>
        <dbReference type="RuleBase" id="RU003476"/>
    </source>
</evidence>
<dbReference type="Pfam" id="PF00293">
    <property type="entry name" value="NUDIX"/>
    <property type="match status" value="1"/>
</dbReference>
<keyword evidence="2 3" id="KW-0378">Hydrolase</keyword>
<dbReference type="Gene3D" id="3.90.79.10">
    <property type="entry name" value="Nucleoside Triphosphate Pyrophosphohydrolase"/>
    <property type="match status" value="1"/>
</dbReference>
<protein>
    <submittedName>
        <fullName evidence="5">8-oxo-dGTP diphosphatase</fullName>
        <ecNumber evidence="5">3.6.1.55</ecNumber>
    </submittedName>
</protein>
<dbReference type="EMBL" id="JAFBFC010000003">
    <property type="protein sequence ID" value="MBM7702883.1"/>
    <property type="molecule type" value="Genomic_DNA"/>
</dbReference>
<dbReference type="PRINTS" id="PR00502">
    <property type="entry name" value="NUDIXFAMILY"/>
</dbReference>
<feature type="domain" description="Nudix hydrolase" evidence="4">
    <location>
        <begin position="2"/>
        <end position="128"/>
    </location>
</feature>
<dbReference type="PROSITE" id="PS00893">
    <property type="entry name" value="NUDIX_BOX"/>
    <property type="match status" value="1"/>
</dbReference>
<accession>A0ABS2QTS8</accession>
<keyword evidence="6" id="KW-1185">Reference proteome</keyword>
<evidence type="ECO:0000256" key="2">
    <source>
        <dbReference type="ARBA" id="ARBA00022801"/>
    </source>
</evidence>
<evidence type="ECO:0000256" key="1">
    <source>
        <dbReference type="ARBA" id="ARBA00005582"/>
    </source>
</evidence>
<dbReference type="CDD" id="cd02883">
    <property type="entry name" value="NUDIX_Hydrolase"/>
    <property type="match status" value="1"/>
</dbReference>
<dbReference type="InterPro" id="IPR015797">
    <property type="entry name" value="NUDIX_hydrolase-like_dom_sf"/>
</dbReference>
<dbReference type="GO" id="GO:0035539">
    <property type="term" value="F:8-oxo-7,8-dihydrodeoxyguanosine triphosphate pyrophosphatase activity"/>
    <property type="evidence" value="ECO:0007669"/>
    <property type="project" value="UniProtKB-EC"/>
</dbReference>
<dbReference type="PANTHER" id="PTHR43736:SF1">
    <property type="entry name" value="DIHYDRONEOPTERIN TRIPHOSPHATE DIPHOSPHATASE"/>
    <property type="match status" value="1"/>
</dbReference>
<sequence>MNRVDVAYAFLYREVDQKILVVQNESGKWSLPGGAVEEGEPLKQAVVREAKEETGLTVEVEDLLSVNEAFFTESGHHLLFFTFQARIIDGEIEIQRPDEILQIEWVDIQTANERMPYHKDGIQGLLDRKNMYTLQK</sequence>
<dbReference type="EC" id="3.6.1.55" evidence="5"/>
<dbReference type="InterPro" id="IPR020084">
    <property type="entry name" value="NUDIX_hydrolase_CS"/>
</dbReference>
<proteinExistence type="inferred from homology"/>
<dbReference type="Proteomes" id="UP000809829">
    <property type="component" value="Unassembled WGS sequence"/>
</dbReference>
<comment type="caution">
    <text evidence="5">The sequence shown here is derived from an EMBL/GenBank/DDBJ whole genome shotgun (WGS) entry which is preliminary data.</text>
</comment>
<evidence type="ECO:0000313" key="5">
    <source>
        <dbReference type="EMBL" id="MBM7702883.1"/>
    </source>
</evidence>